<reference evidence="1 2" key="1">
    <citation type="submission" date="2016-01" db="EMBL/GenBank/DDBJ databases">
        <title>Annotation of Pseudomonas oryzihabitans USDA-ARS-USMARC-56511.</title>
        <authorList>
            <person name="Harhay G.P."/>
            <person name="Harhay D.M."/>
            <person name="Smith T.P.L."/>
            <person name="Bono J.L."/>
            <person name="Heaton M.P."/>
            <person name="Clawson M.L."/>
            <person name="Chitko-Mckown C.G."/>
            <person name="Capik S.F."/>
            <person name="DeDonder K.D."/>
            <person name="Apley M.D."/>
            <person name="Lubbers B.V."/>
            <person name="White B.J."/>
            <person name="Larson R.L."/>
        </authorList>
    </citation>
    <scope>NUCLEOTIDE SEQUENCE [LARGE SCALE GENOMIC DNA]</scope>
    <source>
        <strain evidence="1 2">USDA-ARS-USMARC-56511</strain>
    </source>
</reference>
<evidence type="ECO:0000313" key="1">
    <source>
        <dbReference type="EMBL" id="ALZ85868.1"/>
    </source>
</evidence>
<dbReference type="AlphaFoldDB" id="A0A0U4WMX1"/>
<sequence>MSLQDKVRRYWRAVVLVIGALCVVAGLIGYVQGGGDKTGSTQESFVNKVWQIKTSNSIEPGMLYVFLSDGTLVMASPSSQPSLGRWTRTEKGLNLIEEGITYPTEILSLKRDEFRIRSLNPGEPVELQLAPAAP</sequence>
<protein>
    <submittedName>
        <fullName evidence="1">Uncharacterized protein</fullName>
    </submittedName>
</protein>
<accession>A0A0U4WMX1</accession>
<dbReference type="Proteomes" id="UP000064137">
    <property type="component" value="Chromosome"/>
</dbReference>
<dbReference type="RefSeq" id="WP_059315985.1">
    <property type="nucleotide sequence ID" value="NZ_CP013987.1"/>
</dbReference>
<name>A0A0U4WMX1_9PSED</name>
<dbReference type="OrthoDB" id="6875437at2"/>
<evidence type="ECO:0000313" key="2">
    <source>
        <dbReference type="Proteomes" id="UP000064137"/>
    </source>
</evidence>
<dbReference type="EMBL" id="CP013987">
    <property type="protein sequence ID" value="ALZ85868.1"/>
    <property type="molecule type" value="Genomic_DNA"/>
</dbReference>
<proteinExistence type="predicted"/>
<organism evidence="1 2">
    <name type="scientific">Pseudomonas oryzihabitans</name>
    <dbReference type="NCBI Taxonomy" id="47885"/>
    <lineage>
        <taxon>Bacteria</taxon>
        <taxon>Pseudomonadati</taxon>
        <taxon>Pseudomonadota</taxon>
        <taxon>Gammaproteobacteria</taxon>
        <taxon>Pseudomonadales</taxon>
        <taxon>Pseudomonadaceae</taxon>
        <taxon>Pseudomonas</taxon>
    </lineage>
</organism>
<dbReference type="KEGG" id="por:APT59_17305"/>
<gene>
    <name evidence="1" type="ORF">APT59_17305</name>
</gene>